<proteinExistence type="predicted"/>
<protein>
    <recommendedName>
        <fullName evidence="2">PiggyBac transposable element-derived protein domain-containing protein</fullName>
    </recommendedName>
</protein>
<name>A0ABQ9IJL6_9NEOP</name>
<dbReference type="Pfam" id="PF13843">
    <property type="entry name" value="DDE_Tnp_1_7"/>
    <property type="match status" value="1"/>
</dbReference>
<keyword evidence="1" id="KW-0812">Transmembrane</keyword>
<keyword evidence="4" id="KW-1185">Reference proteome</keyword>
<evidence type="ECO:0000313" key="4">
    <source>
        <dbReference type="Proteomes" id="UP001159363"/>
    </source>
</evidence>
<organism evidence="3 4">
    <name type="scientific">Dryococelus australis</name>
    <dbReference type="NCBI Taxonomy" id="614101"/>
    <lineage>
        <taxon>Eukaryota</taxon>
        <taxon>Metazoa</taxon>
        <taxon>Ecdysozoa</taxon>
        <taxon>Arthropoda</taxon>
        <taxon>Hexapoda</taxon>
        <taxon>Insecta</taxon>
        <taxon>Pterygota</taxon>
        <taxon>Neoptera</taxon>
        <taxon>Polyneoptera</taxon>
        <taxon>Phasmatodea</taxon>
        <taxon>Verophasmatodea</taxon>
        <taxon>Anareolatae</taxon>
        <taxon>Phasmatidae</taxon>
        <taxon>Eurycanthinae</taxon>
        <taxon>Dryococelus</taxon>
    </lineage>
</organism>
<dbReference type="Proteomes" id="UP001159363">
    <property type="component" value="Chromosome 1"/>
</dbReference>
<evidence type="ECO:0000256" key="1">
    <source>
        <dbReference type="SAM" id="Phobius"/>
    </source>
</evidence>
<feature type="domain" description="PiggyBac transposable element-derived protein" evidence="2">
    <location>
        <begin position="11"/>
        <end position="65"/>
    </location>
</feature>
<reference evidence="3 4" key="1">
    <citation type="submission" date="2023-02" db="EMBL/GenBank/DDBJ databases">
        <title>LHISI_Scaffold_Assembly.</title>
        <authorList>
            <person name="Stuart O.P."/>
            <person name="Cleave R."/>
            <person name="Magrath M.J.L."/>
            <person name="Mikheyev A.S."/>
        </authorList>
    </citation>
    <scope>NUCLEOTIDE SEQUENCE [LARGE SCALE GENOMIC DNA]</scope>
    <source>
        <strain evidence="3">Daus_M_001</strain>
        <tissue evidence="3">Leg muscle</tissue>
    </source>
</reference>
<dbReference type="EMBL" id="JARBHB010000001">
    <property type="protein sequence ID" value="KAJ8896881.1"/>
    <property type="molecule type" value="Genomic_DNA"/>
</dbReference>
<keyword evidence="1" id="KW-0472">Membrane</keyword>
<comment type="caution">
    <text evidence="3">The sequence shown here is derived from an EMBL/GenBank/DDBJ whole genome shotgun (WGS) entry which is preliminary data.</text>
</comment>
<sequence length="165" mass="18544">MHNSDTVDESTGDMGKPEVITFYILTKGGVDAADEMKESYSVSRISNRWPLTVFFTIMNIACINSLIIYTGNTNDEIDHHALIKTQSLDLMEPHLVTRTSMRTLPGQLVCQIKQVSGLQVVDNQPPPTEAFCGICPRCKNRPRELRRFVSGLPSRYAMNIQRSLV</sequence>
<gene>
    <name evidence="3" type="ORF">PR048_002227</name>
</gene>
<evidence type="ECO:0000313" key="3">
    <source>
        <dbReference type="EMBL" id="KAJ8896881.1"/>
    </source>
</evidence>
<keyword evidence="1" id="KW-1133">Transmembrane helix</keyword>
<feature type="transmembrane region" description="Helical" evidence="1">
    <location>
        <begin position="49"/>
        <end position="69"/>
    </location>
</feature>
<dbReference type="InterPro" id="IPR029526">
    <property type="entry name" value="PGBD"/>
</dbReference>
<accession>A0ABQ9IJL6</accession>
<evidence type="ECO:0000259" key="2">
    <source>
        <dbReference type="Pfam" id="PF13843"/>
    </source>
</evidence>